<accession>A0ABN9E7G8</accession>
<gene>
    <name evidence="2" type="ORF">SPARVUS_LOCUS9358410</name>
</gene>
<organism evidence="2 3">
    <name type="scientific">Staurois parvus</name>
    <dbReference type="NCBI Taxonomy" id="386267"/>
    <lineage>
        <taxon>Eukaryota</taxon>
        <taxon>Metazoa</taxon>
        <taxon>Chordata</taxon>
        <taxon>Craniata</taxon>
        <taxon>Vertebrata</taxon>
        <taxon>Euteleostomi</taxon>
        <taxon>Amphibia</taxon>
        <taxon>Batrachia</taxon>
        <taxon>Anura</taxon>
        <taxon>Neobatrachia</taxon>
        <taxon>Ranoidea</taxon>
        <taxon>Ranidae</taxon>
        <taxon>Staurois</taxon>
    </lineage>
</organism>
<dbReference type="EMBL" id="CATNWA010015218">
    <property type="protein sequence ID" value="CAI9580829.1"/>
    <property type="molecule type" value="Genomic_DNA"/>
</dbReference>
<reference evidence="2" key="1">
    <citation type="submission" date="2023-05" db="EMBL/GenBank/DDBJ databases">
        <authorList>
            <person name="Stuckert A."/>
        </authorList>
    </citation>
    <scope>NUCLEOTIDE SEQUENCE</scope>
</reference>
<evidence type="ECO:0000313" key="3">
    <source>
        <dbReference type="Proteomes" id="UP001162483"/>
    </source>
</evidence>
<evidence type="ECO:0008006" key="4">
    <source>
        <dbReference type="Google" id="ProtNLM"/>
    </source>
</evidence>
<protein>
    <recommendedName>
        <fullName evidence="4">Secreted protein</fullName>
    </recommendedName>
</protein>
<sequence>MQSFLLLSGCILAAIEKYCESCDWSQLVTWYKAVVNSLVPCDLCGHSQISHVVSNDVTSDILLTTLHVITDWPISDHIIGTSYRGPVRRSVFHCVRRTQRALDRGAARSQGARTSRVRGPFINGHPTLYCHRPAVYMQRPVGKWLK</sequence>
<comment type="caution">
    <text evidence="2">The sequence shown here is derived from an EMBL/GenBank/DDBJ whole genome shotgun (WGS) entry which is preliminary data.</text>
</comment>
<dbReference type="Proteomes" id="UP001162483">
    <property type="component" value="Unassembled WGS sequence"/>
</dbReference>
<proteinExistence type="predicted"/>
<keyword evidence="1" id="KW-0732">Signal</keyword>
<feature type="signal peptide" evidence="1">
    <location>
        <begin position="1"/>
        <end position="21"/>
    </location>
</feature>
<keyword evidence="3" id="KW-1185">Reference proteome</keyword>
<name>A0ABN9E7G8_9NEOB</name>
<evidence type="ECO:0000313" key="2">
    <source>
        <dbReference type="EMBL" id="CAI9580829.1"/>
    </source>
</evidence>
<feature type="non-terminal residue" evidence="2">
    <location>
        <position position="146"/>
    </location>
</feature>
<evidence type="ECO:0000256" key="1">
    <source>
        <dbReference type="SAM" id="SignalP"/>
    </source>
</evidence>
<feature type="chain" id="PRO_5047003197" description="Secreted protein" evidence="1">
    <location>
        <begin position="22"/>
        <end position="146"/>
    </location>
</feature>